<dbReference type="RefSeq" id="WP_018384275.1">
    <property type="nucleotide sequence ID" value="NZ_LLZU01000037.1"/>
</dbReference>
<comment type="caution">
    <text evidence="2">The sequence shown here is derived from an EMBL/GenBank/DDBJ whole genome shotgun (WGS) entry which is preliminary data.</text>
</comment>
<evidence type="ECO:0000313" key="2">
    <source>
        <dbReference type="EMBL" id="KRV47383.1"/>
    </source>
</evidence>
<evidence type="ECO:0000313" key="3">
    <source>
        <dbReference type="Proteomes" id="UP000050867"/>
    </source>
</evidence>
<accession>A0A0T6LMS6</accession>
<keyword evidence="1" id="KW-0732">Signal</keyword>
<organism evidence="2 3">
    <name type="scientific">Wenjunlia vitaminophila</name>
    <name type="common">Streptomyces vitaminophilus</name>
    <dbReference type="NCBI Taxonomy" id="76728"/>
    <lineage>
        <taxon>Bacteria</taxon>
        <taxon>Bacillati</taxon>
        <taxon>Actinomycetota</taxon>
        <taxon>Actinomycetes</taxon>
        <taxon>Kitasatosporales</taxon>
        <taxon>Streptomycetaceae</taxon>
        <taxon>Wenjunlia</taxon>
    </lineage>
</organism>
<evidence type="ECO:0000256" key="1">
    <source>
        <dbReference type="SAM" id="SignalP"/>
    </source>
</evidence>
<dbReference type="InterPro" id="IPR006311">
    <property type="entry name" value="TAT_signal"/>
</dbReference>
<protein>
    <recommendedName>
        <fullName evidence="4">Glycosyltransferase</fullName>
    </recommendedName>
</protein>
<dbReference type="OrthoDB" id="5146343at2"/>
<dbReference type="PROSITE" id="PS51318">
    <property type="entry name" value="TAT"/>
    <property type="match status" value="1"/>
</dbReference>
<dbReference type="AlphaFoldDB" id="A0A0T6LMS6"/>
<proteinExistence type="predicted"/>
<feature type="chain" id="PRO_5006670508" description="Glycosyltransferase" evidence="1">
    <location>
        <begin position="32"/>
        <end position="353"/>
    </location>
</feature>
<reference evidence="2 3" key="1">
    <citation type="submission" date="2015-10" db="EMBL/GenBank/DDBJ databases">
        <title>Draft genome sequence of pyrrolomycin-producing Streptomyces vitaminophilus.</title>
        <authorList>
            <person name="Graham D.E."/>
            <person name="Mahan K.M."/>
            <person name="Klingeman D.M."/>
            <person name="Hettich R.L."/>
            <person name="Parry R.J."/>
        </authorList>
    </citation>
    <scope>NUCLEOTIDE SEQUENCE [LARGE SCALE GENOMIC DNA]</scope>
    <source>
        <strain evidence="2 3">ATCC 31673</strain>
    </source>
</reference>
<dbReference type="Proteomes" id="UP000050867">
    <property type="component" value="Unassembled WGS sequence"/>
</dbReference>
<feature type="signal peptide" evidence="1">
    <location>
        <begin position="1"/>
        <end position="31"/>
    </location>
</feature>
<dbReference type="eggNOG" id="ENOG502ZAUZ">
    <property type="taxonomic scope" value="Bacteria"/>
</dbReference>
<sequence>MRDHRPSRRSLLAGSLGGAAALALGPGPAAAADDVQHRPRRRLSVLVASNEPWGTYHTRPLLAEAARQGHRLTHLVPDLSRVAAGDPVPVAVPGAEPPADLLVVTGAGDWPVDCAARLLTRPGLPLVASSLAYLKPERAPRAGELRRRLRAVTSSSPAEARAFSAYLGTDRPVRVVGSPQTDDLPPRRPEKDLVLVLTSVTHPDATGAAAPGTELLLASAGELAAAGKRVLVGLHPREDRSLWDRYEISDVPSVTAAARAEAAIGIPGTVFPLVAAVGTPVVGCTDPRLAVPDYLLDVCSSTVADAGQAVPAVAGARLPAADVLADAVGPVGGSARRLLGVWADAVHGGGPAR</sequence>
<dbReference type="STRING" id="76728.AQ490_07945"/>
<keyword evidence="3" id="KW-1185">Reference proteome</keyword>
<evidence type="ECO:0008006" key="4">
    <source>
        <dbReference type="Google" id="ProtNLM"/>
    </source>
</evidence>
<name>A0A0T6LMS6_WENVI</name>
<dbReference type="EMBL" id="LLZU01000037">
    <property type="protein sequence ID" value="KRV47383.1"/>
    <property type="molecule type" value="Genomic_DNA"/>
</dbReference>
<gene>
    <name evidence="2" type="ORF">AQ490_07945</name>
</gene>